<gene>
    <name evidence="3" type="ORF">PDE001_LOCUS11343</name>
</gene>
<keyword evidence="2" id="KW-0732">Signal</keyword>
<evidence type="ECO:0000256" key="2">
    <source>
        <dbReference type="SAM" id="SignalP"/>
    </source>
</evidence>
<name>A0AAV0VF52_9STRA</name>
<comment type="caution">
    <text evidence="3">The sequence shown here is derived from an EMBL/GenBank/DDBJ whole genome shotgun (WGS) entry which is preliminary data.</text>
</comment>
<feature type="chain" id="PRO_5043471618" evidence="2">
    <location>
        <begin position="24"/>
        <end position="134"/>
    </location>
</feature>
<reference evidence="3" key="1">
    <citation type="submission" date="2022-12" db="EMBL/GenBank/DDBJ databases">
        <authorList>
            <person name="Webb A."/>
        </authorList>
    </citation>
    <scope>NUCLEOTIDE SEQUENCE</scope>
    <source>
        <strain evidence="3">Pd1</strain>
    </source>
</reference>
<feature type="region of interest" description="Disordered" evidence="1">
    <location>
        <begin position="87"/>
        <end position="112"/>
    </location>
</feature>
<dbReference type="Proteomes" id="UP001162029">
    <property type="component" value="Unassembled WGS sequence"/>
</dbReference>
<dbReference type="EMBL" id="CANTFM010002454">
    <property type="protein sequence ID" value="CAI5746344.1"/>
    <property type="molecule type" value="Genomic_DNA"/>
</dbReference>
<protein>
    <submittedName>
        <fullName evidence="3">Uncharacterized protein</fullName>
    </submittedName>
</protein>
<organism evidence="3 4">
    <name type="scientific">Peronospora destructor</name>
    <dbReference type="NCBI Taxonomy" id="86335"/>
    <lineage>
        <taxon>Eukaryota</taxon>
        <taxon>Sar</taxon>
        <taxon>Stramenopiles</taxon>
        <taxon>Oomycota</taxon>
        <taxon>Peronosporomycetes</taxon>
        <taxon>Peronosporales</taxon>
        <taxon>Peronosporaceae</taxon>
        <taxon>Peronospora</taxon>
    </lineage>
</organism>
<evidence type="ECO:0000256" key="1">
    <source>
        <dbReference type="SAM" id="MobiDB-lite"/>
    </source>
</evidence>
<keyword evidence="4" id="KW-1185">Reference proteome</keyword>
<feature type="signal peptide" evidence="2">
    <location>
        <begin position="1"/>
        <end position="23"/>
    </location>
</feature>
<evidence type="ECO:0000313" key="4">
    <source>
        <dbReference type="Proteomes" id="UP001162029"/>
    </source>
</evidence>
<sequence length="134" mass="13752">MRTWTLDVFLATLWMMTTTFVSSDDMAADSSGSGRETVAQLLANVQTAVADDRALANMFDIANASQMSEEELTMILQNILTASLSGSSLSSVSDSAEPTEDASAASDTVSGASTGSLSVTMAVLMAVAALSAAL</sequence>
<dbReference type="AlphaFoldDB" id="A0AAV0VF52"/>
<proteinExistence type="predicted"/>
<accession>A0AAV0VF52</accession>
<evidence type="ECO:0000313" key="3">
    <source>
        <dbReference type="EMBL" id="CAI5746344.1"/>
    </source>
</evidence>